<dbReference type="CDD" id="cd03784">
    <property type="entry name" value="GT1_Gtf-like"/>
    <property type="match status" value="1"/>
</dbReference>
<dbReference type="InterPro" id="IPR058980">
    <property type="entry name" value="Glyco_transf_N"/>
</dbReference>
<dbReference type="PANTHER" id="PTHR48044:SF29">
    <property type="entry name" value="GLYCOSYLTRANSFERASE"/>
    <property type="match status" value="1"/>
</dbReference>
<reference evidence="5" key="1">
    <citation type="journal article" date="2023" name="Science">
        <title>Elucidation of the pathway for biosynthesis of saponin adjuvants from the soapbark tree.</title>
        <authorList>
            <person name="Reed J."/>
            <person name="Orme A."/>
            <person name="El-Demerdash A."/>
            <person name="Owen C."/>
            <person name="Martin L.B.B."/>
            <person name="Misra R.C."/>
            <person name="Kikuchi S."/>
            <person name="Rejzek M."/>
            <person name="Martin A.C."/>
            <person name="Harkess A."/>
            <person name="Leebens-Mack J."/>
            <person name="Louveau T."/>
            <person name="Stephenson M.J."/>
            <person name="Osbourn A."/>
        </authorList>
    </citation>
    <scope>NUCLEOTIDE SEQUENCE</scope>
    <source>
        <strain evidence="5">S10</strain>
    </source>
</reference>
<evidence type="ECO:0000256" key="1">
    <source>
        <dbReference type="ARBA" id="ARBA00009995"/>
    </source>
</evidence>
<dbReference type="Proteomes" id="UP001163823">
    <property type="component" value="Chromosome 4"/>
</dbReference>
<organism evidence="5 6">
    <name type="scientific">Quillaja saponaria</name>
    <name type="common">Soap bark tree</name>
    <dbReference type="NCBI Taxonomy" id="32244"/>
    <lineage>
        <taxon>Eukaryota</taxon>
        <taxon>Viridiplantae</taxon>
        <taxon>Streptophyta</taxon>
        <taxon>Embryophyta</taxon>
        <taxon>Tracheophyta</taxon>
        <taxon>Spermatophyta</taxon>
        <taxon>Magnoliopsida</taxon>
        <taxon>eudicotyledons</taxon>
        <taxon>Gunneridae</taxon>
        <taxon>Pentapetalae</taxon>
        <taxon>rosids</taxon>
        <taxon>fabids</taxon>
        <taxon>Fabales</taxon>
        <taxon>Quillajaceae</taxon>
        <taxon>Quillaja</taxon>
    </lineage>
</organism>
<keyword evidence="3" id="KW-0732">Signal</keyword>
<evidence type="ECO:0000259" key="4">
    <source>
        <dbReference type="Pfam" id="PF26168"/>
    </source>
</evidence>
<dbReference type="AlphaFoldDB" id="A0AAD7M6B0"/>
<name>A0AAD7M6B0_QUISA</name>
<evidence type="ECO:0000313" key="5">
    <source>
        <dbReference type="EMBL" id="KAJ7970548.1"/>
    </source>
</evidence>
<protein>
    <submittedName>
        <fullName evidence="5">Glycosyltransferase</fullName>
    </submittedName>
</protein>
<sequence length="452" mass="51842">MNATRHKNMISVLMFPWLAHGHISPFLELSKKLTKRNFHIYFCSTPINLSSIKQKLSQKYSLSIQLVEIHLPSLPELPPHFHTTNGLPPHLMPTLKKAFDTASSYFENILKTLNPDLIIYDFLQHWVPSIAFSLNIPAVEFICTAATMACFCTHLHKKPGIEFPFPAIYYRDYELRNFSKLLEPNSSSTKDTDRVLKCFELSNKIVLIKSFREIEGIYIDYLADLTGKKIVPVGPLIQEEHDHELHDNEKEEIFEWLDKNDKFSVVFVSFGSEYFLSKEELSEIAYGLELSNVNFIWVIRFHKGAKIDIKGALPKGFFEKIEEGRGLVLEKWAPQARILGHCNIGGFVSHCGWSSVMERIYFGVPIIAMPMHLDQPLNSRLVEEVGVGVEVKRDSDNGQIDREDVAKVIRELVVQESGECVRRKVKEMKDMLRNKGDREMDGVVDGLLQLYT</sequence>
<proteinExistence type="inferred from homology"/>
<dbReference type="FunFam" id="3.40.50.2000:FF:000060">
    <property type="entry name" value="Glycosyltransferase"/>
    <property type="match status" value="1"/>
</dbReference>
<keyword evidence="6" id="KW-1185">Reference proteome</keyword>
<feature type="signal peptide" evidence="3">
    <location>
        <begin position="1"/>
        <end position="21"/>
    </location>
</feature>
<evidence type="ECO:0000313" key="6">
    <source>
        <dbReference type="Proteomes" id="UP001163823"/>
    </source>
</evidence>
<dbReference type="KEGG" id="qsa:O6P43_008718"/>
<evidence type="ECO:0000256" key="3">
    <source>
        <dbReference type="SAM" id="SignalP"/>
    </source>
</evidence>
<dbReference type="SUPFAM" id="SSF53756">
    <property type="entry name" value="UDP-Glycosyltransferase/glycogen phosphorylase"/>
    <property type="match status" value="1"/>
</dbReference>
<dbReference type="Pfam" id="PF26168">
    <property type="entry name" value="Glyco_transf_N"/>
    <property type="match status" value="1"/>
</dbReference>
<dbReference type="GO" id="GO:0008194">
    <property type="term" value="F:UDP-glycosyltransferase activity"/>
    <property type="evidence" value="ECO:0007669"/>
    <property type="project" value="InterPro"/>
</dbReference>
<dbReference type="InterPro" id="IPR002213">
    <property type="entry name" value="UDP_glucos_trans"/>
</dbReference>
<keyword evidence="2" id="KW-0808">Transferase</keyword>
<comment type="caution">
    <text evidence="5">The sequence shown here is derived from an EMBL/GenBank/DDBJ whole genome shotgun (WGS) entry which is preliminary data.</text>
</comment>
<feature type="domain" description="Glycosyltransferase N-terminal" evidence="4">
    <location>
        <begin position="9"/>
        <end position="237"/>
    </location>
</feature>
<comment type="similarity">
    <text evidence="1">Belongs to the UDP-glycosyltransferase family.</text>
</comment>
<dbReference type="Pfam" id="PF00201">
    <property type="entry name" value="UDPGT"/>
    <property type="match status" value="1"/>
</dbReference>
<feature type="chain" id="PRO_5042220176" evidence="3">
    <location>
        <begin position="22"/>
        <end position="452"/>
    </location>
</feature>
<evidence type="ECO:0000256" key="2">
    <source>
        <dbReference type="ARBA" id="ARBA00022679"/>
    </source>
</evidence>
<dbReference type="Gene3D" id="3.40.50.2000">
    <property type="entry name" value="Glycogen Phosphorylase B"/>
    <property type="match status" value="2"/>
</dbReference>
<gene>
    <name evidence="5" type="ORF">O6P43_008718</name>
</gene>
<accession>A0AAD7M6B0</accession>
<dbReference type="PANTHER" id="PTHR48044">
    <property type="entry name" value="GLYCOSYLTRANSFERASE"/>
    <property type="match status" value="1"/>
</dbReference>
<dbReference type="GO" id="GO:1901135">
    <property type="term" value="P:carbohydrate derivative metabolic process"/>
    <property type="evidence" value="ECO:0007669"/>
    <property type="project" value="UniProtKB-ARBA"/>
</dbReference>
<dbReference type="EMBL" id="JARAOO010000004">
    <property type="protein sequence ID" value="KAJ7970548.1"/>
    <property type="molecule type" value="Genomic_DNA"/>
</dbReference>